<dbReference type="SUPFAM" id="SSF111369">
    <property type="entry name" value="HlyD-like secretion proteins"/>
    <property type="match status" value="1"/>
</dbReference>
<dbReference type="InterPro" id="IPR006143">
    <property type="entry name" value="RND_pump_MFP"/>
</dbReference>
<reference evidence="4 5" key="1">
    <citation type="submission" date="2021-04" db="EMBL/GenBank/DDBJ databases">
        <title>The genome sequence of Ideonella sp. 3Y2.</title>
        <authorList>
            <person name="Liu Y."/>
        </authorList>
    </citation>
    <scope>NUCLEOTIDE SEQUENCE [LARGE SCALE GENOMIC DNA]</scope>
    <source>
        <strain evidence="4 5">3Y2</strain>
    </source>
</reference>
<evidence type="ECO:0000313" key="5">
    <source>
        <dbReference type="Proteomes" id="UP000676246"/>
    </source>
</evidence>
<feature type="domain" description="Multidrug resistance protein MdtA-like barrel-sandwich hybrid" evidence="3">
    <location>
        <begin position="66"/>
        <end position="195"/>
    </location>
</feature>
<evidence type="ECO:0000256" key="2">
    <source>
        <dbReference type="SAM" id="SignalP"/>
    </source>
</evidence>
<dbReference type="PANTHER" id="PTHR30469">
    <property type="entry name" value="MULTIDRUG RESISTANCE PROTEIN MDTA"/>
    <property type="match status" value="1"/>
</dbReference>
<name>A0A940YEZ0_9BURK</name>
<dbReference type="RefSeq" id="WP_210855163.1">
    <property type="nucleotide sequence ID" value="NZ_JAGQDD010000012.1"/>
</dbReference>
<comment type="similarity">
    <text evidence="1">Belongs to the membrane fusion protein (MFP) (TC 8.A.1) family.</text>
</comment>
<dbReference type="Gene3D" id="2.40.30.170">
    <property type="match status" value="1"/>
</dbReference>
<dbReference type="PROSITE" id="PS51257">
    <property type="entry name" value="PROKAR_LIPOPROTEIN"/>
    <property type="match status" value="1"/>
</dbReference>
<protein>
    <submittedName>
        <fullName evidence="4">Efflux RND transporter periplasmic adaptor subunit</fullName>
    </submittedName>
</protein>
<evidence type="ECO:0000313" key="4">
    <source>
        <dbReference type="EMBL" id="MBQ0931991.1"/>
    </source>
</evidence>
<dbReference type="InterPro" id="IPR058625">
    <property type="entry name" value="MdtA-like_BSH"/>
</dbReference>
<feature type="signal peptide" evidence="2">
    <location>
        <begin position="1"/>
        <end position="21"/>
    </location>
</feature>
<dbReference type="NCBIfam" id="TIGR01730">
    <property type="entry name" value="RND_mfp"/>
    <property type="match status" value="1"/>
</dbReference>
<organism evidence="4 5">
    <name type="scientific">Ideonella alba</name>
    <dbReference type="NCBI Taxonomy" id="2824118"/>
    <lineage>
        <taxon>Bacteria</taxon>
        <taxon>Pseudomonadati</taxon>
        <taxon>Pseudomonadota</taxon>
        <taxon>Betaproteobacteria</taxon>
        <taxon>Burkholderiales</taxon>
        <taxon>Sphaerotilaceae</taxon>
        <taxon>Ideonella</taxon>
    </lineage>
</organism>
<dbReference type="GO" id="GO:0015562">
    <property type="term" value="F:efflux transmembrane transporter activity"/>
    <property type="evidence" value="ECO:0007669"/>
    <property type="project" value="TreeGrafter"/>
</dbReference>
<dbReference type="Gene3D" id="2.40.50.100">
    <property type="match status" value="1"/>
</dbReference>
<dbReference type="Gene3D" id="2.40.420.20">
    <property type="match status" value="1"/>
</dbReference>
<dbReference type="EMBL" id="JAGQDD010000012">
    <property type="protein sequence ID" value="MBQ0931991.1"/>
    <property type="molecule type" value="Genomic_DNA"/>
</dbReference>
<dbReference type="Pfam" id="PF25917">
    <property type="entry name" value="BSH_RND"/>
    <property type="match status" value="1"/>
</dbReference>
<sequence>MAAIPVRTVLLALVAATMLTACQPKAPAPEPERAVRLFRVGESGTPPGQVFAAEIRARTETVLSFRVPGRLDSRLVDNGQAVKAGQVLARLDPADLQLAQQAADAGVLAARTNLDQLEADLQRYRDLRAQGFVGPAELDRREAAAKAARAQWEQARASAQAQGRQTGYTTLVAPAAGVITGVLAEPGQVLAAGTPLLRLTQDGPRDVVFSVPEGRIEALRALRGRPDALLMQLWGRTEEIPVTLREVAAAADPVTRTFQVKADLGRANVPLGQTAQVRLVSAGTTRGWRLPLGAVFAHEAGSAVWIFDRTASVIRLRPVELAGADGNWALVVGGLKEGEEVVSAGTHLLAAGQKVKPWLPPGTSAAASGSR</sequence>
<keyword evidence="2" id="KW-0732">Signal</keyword>
<dbReference type="PANTHER" id="PTHR30469:SF18">
    <property type="entry name" value="RESISTANCE-NODULATION-CELL DIVISION (RND) EFFLUX MEMBRANE FUSION PROTEIN-RELATED"/>
    <property type="match status" value="1"/>
</dbReference>
<accession>A0A940YEZ0</accession>
<proteinExistence type="inferred from homology"/>
<dbReference type="AlphaFoldDB" id="A0A940YEZ0"/>
<dbReference type="Proteomes" id="UP000676246">
    <property type="component" value="Unassembled WGS sequence"/>
</dbReference>
<gene>
    <name evidence="4" type="ORF">KAK03_16020</name>
</gene>
<feature type="chain" id="PRO_5037482796" evidence="2">
    <location>
        <begin position="22"/>
        <end position="371"/>
    </location>
</feature>
<keyword evidence="5" id="KW-1185">Reference proteome</keyword>
<dbReference type="GO" id="GO:1990281">
    <property type="term" value="C:efflux pump complex"/>
    <property type="evidence" value="ECO:0007669"/>
    <property type="project" value="TreeGrafter"/>
</dbReference>
<comment type="caution">
    <text evidence="4">The sequence shown here is derived from an EMBL/GenBank/DDBJ whole genome shotgun (WGS) entry which is preliminary data.</text>
</comment>
<dbReference type="Gene3D" id="1.10.287.470">
    <property type="entry name" value="Helix hairpin bin"/>
    <property type="match status" value="1"/>
</dbReference>
<evidence type="ECO:0000259" key="3">
    <source>
        <dbReference type="Pfam" id="PF25917"/>
    </source>
</evidence>
<evidence type="ECO:0000256" key="1">
    <source>
        <dbReference type="ARBA" id="ARBA00009477"/>
    </source>
</evidence>